<dbReference type="RefSeq" id="WP_273737330.1">
    <property type="nucleotide sequence ID" value="NZ_JAQIVI010000065.1"/>
</dbReference>
<dbReference type="InterPro" id="IPR007404">
    <property type="entry name" value="YdjM-like"/>
</dbReference>
<feature type="transmembrane region" description="Helical" evidence="1">
    <location>
        <begin position="62"/>
        <end position="82"/>
    </location>
</feature>
<dbReference type="Proteomes" id="UP001596383">
    <property type="component" value="Unassembled WGS sequence"/>
</dbReference>
<evidence type="ECO:0000313" key="3">
    <source>
        <dbReference type="Proteomes" id="UP001596383"/>
    </source>
</evidence>
<keyword evidence="1" id="KW-0472">Membrane</keyword>
<dbReference type="EMBL" id="JBHSWV010000065">
    <property type="protein sequence ID" value="MFC6764255.1"/>
    <property type="molecule type" value="Genomic_DNA"/>
</dbReference>
<comment type="caution">
    <text evidence="2">The sequence shown here is derived from an EMBL/GenBank/DDBJ whole genome shotgun (WGS) entry which is preliminary data.</text>
</comment>
<dbReference type="GO" id="GO:0016787">
    <property type="term" value="F:hydrolase activity"/>
    <property type="evidence" value="ECO:0007669"/>
    <property type="project" value="UniProtKB-KW"/>
</dbReference>
<reference evidence="2 3" key="1">
    <citation type="journal article" date="2019" name="Int. J. Syst. Evol. Microbiol.">
        <title>The Global Catalogue of Microorganisms (GCM) 10K type strain sequencing project: providing services to taxonomists for standard genome sequencing and annotation.</title>
        <authorList>
            <consortium name="The Broad Institute Genomics Platform"/>
            <consortium name="The Broad Institute Genome Sequencing Center for Infectious Disease"/>
            <person name="Wu L."/>
            <person name="Ma J."/>
        </authorList>
    </citation>
    <scope>NUCLEOTIDE SEQUENCE [LARGE SCALE GENOMIC DNA]</scope>
    <source>
        <strain evidence="2 3">LMG 29247</strain>
    </source>
</reference>
<sequence length="190" mass="21335">MMPWGHLAFGYVLYSLGHRFVTRKPPAGFGVVLAIVVGTQLPDVVDKTLSWGLHLFPQGYSIAHSILVAVPIGLLILGVTAYRNRDIGIAFVLGYWSHLLGDAMLAVPKRGVSPGDRLLWPIVTLPPYRGDPTLFGQIERIFRSFFTEMLTTEHFVFLAIYMVPYLLVFLLWVIDGSPGVAFLWRKENHK</sequence>
<name>A0ABD5SIC8_9EURY</name>
<dbReference type="AlphaFoldDB" id="A0ABD5SIC8"/>
<accession>A0ABD5SIC8</accession>
<proteinExistence type="predicted"/>
<protein>
    <submittedName>
        <fullName evidence="2">Metal-dependent hydrolase</fullName>
    </submittedName>
</protein>
<keyword evidence="1" id="KW-1133">Transmembrane helix</keyword>
<dbReference type="Pfam" id="PF04307">
    <property type="entry name" value="YdjM"/>
    <property type="match status" value="1"/>
</dbReference>
<evidence type="ECO:0000256" key="1">
    <source>
        <dbReference type="SAM" id="Phobius"/>
    </source>
</evidence>
<keyword evidence="1" id="KW-0812">Transmembrane</keyword>
<feature type="transmembrane region" description="Helical" evidence="1">
    <location>
        <begin position="155"/>
        <end position="184"/>
    </location>
</feature>
<feature type="transmembrane region" description="Helical" evidence="1">
    <location>
        <begin position="25"/>
        <end position="42"/>
    </location>
</feature>
<evidence type="ECO:0000313" key="2">
    <source>
        <dbReference type="EMBL" id="MFC6764255.1"/>
    </source>
</evidence>
<keyword evidence="2" id="KW-0378">Hydrolase</keyword>
<gene>
    <name evidence="2" type="ORF">ACFQE6_04105</name>
</gene>
<keyword evidence="3" id="KW-1185">Reference proteome</keyword>
<organism evidence="2 3">
    <name type="scientific">Natrinema soli</name>
    <dbReference type="NCBI Taxonomy" id="1930624"/>
    <lineage>
        <taxon>Archaea</taxon>
        <taxon>Methanobacteriati</taxon>
        <taxon>Methanobacteriota</taxon>
        <taxon>Stenosarchaea group</taxon>
        <taxon>Halobacteria</taxon>
        <taxon>Halobacteriales</taxon>
        <taxon>Natrialbaceae</taxon>
        <taxon>Natrinema</taxon>
    </lineage>
</organism>